<dbReference type="Gene3D" id="3.40.50.720">
    <property type="entry name" value="NAD(P)-binding Rossmann-like Domain"/>
    <property type="match status" value="1"/>
</dbReference>
<keyword evidence="3" id="KW-1185">Reference proteome</keyword>
<dbReference type="RefSeq" id="WP_249769425.1">
    <property type="nucleotide sequence ID" value="NZ_CP097332.1"/>
</dbReference>
<evidence type="ECO:0000313" key="2">
    <source>
        <dbReference type="EMBL" id="UQX87003.1"/>
    </source>
</evidence>
<feature type="domain" description="PRISE-like Rossmann-fold" evidence="1">
    <location>
        <begin position="65"/>
        <end position="353"/>
    </location>
</feature>
<dbReference type="PANTHER" id="PTHR32487:SF0">
    <property type="entry name" value="3-OXO-DELTA(4,5)-STEROID 5-BETA-REDUCTASE"/>
    <property type="match status" value="1"/>
</dbReference>
<dbReference type="SUPFAM" id="SSF51735">
    <property type="entry name" value="NAD(P)-binding Rossmann-fold domains"/>
    <property type="match status" value="1"/>
</dbReference>
<dbReference type="InterPro" id="IPR055222">
    <property type="entry name" value="PRISE-like_Rossmann-fold"/>
</dbReference>
<dbReference type="PANTHER" id="PTHR32487">
    <property type="entry name" value="3-OXO-DELTA(4,5)-STEROID 5-BETA-REDUCTASE"/>
    <property type="match status" value="1"/>
</dbReference>
<dbReference type="EMBL" id="CP097332">
    <property type="protein sequence ID" value="UQX87003.1"/>
    <property type="molecule type" value="Genomic_DNA"/>
</dbReference>
<proteinExistence type="predicted"/>
<name>A0ABY4QTK8_9ACTN</name>
<accession>A0ABY4QTK8</accession>
<reference evidence="2" key="1">
    <citation type="journal article" date="2018" name="Int. J. Syst. Evol. Microbiol.">
        <title>Jatrophihabitans telluris sp. nov., isolated from sediment soil of lava forest wetlands and the emended description of the genus Jatrophihabitans.</title>
        <authorList>
            <person name="Lee K.C."/>
            <person name="Suh M.K."/>
            <person name="Eom M.K."/>
            <person name="Kim K.K."/>
            <person name="Kim J.S."/>
            <person name="Kim D.S."/>
            <person name="Ko S.H."/>
            <person name="Shin Y.K."/>
            <person name="Lee J.S."/>
        </authorList>
    </citation>
    <scope>NUCLEOTIDE SEQUENCE</scope>
    <source>
        <strain evidence="2">N237</strain>
    </source>
</reference>
<evidence type="ECO:0000313" key="3">
    <source>
        <dbReference type="Proteomes" id="UP001056336"/>
    </source>
</evidence>
<reference evidence="2" key="2">
    <citation type="submission" date="2022-05" db="EMBL/GenBank/DDBJ databases">
        <authorList>
            <person name="Kim J.-S."/>
            <person name="Lee K."/>
            <person name="Suh M."/>
            <person name="Eom M."/>
            <person name="Kim J.-S."/>
            <person name="Kim D.-S."/>
            <person name="Ko S.-H."/>
            <person name="Shin Y."/>
            <person name="Lee J.-S."/>
        </authorList>
    </citation>
    <scope>NUCLEOTIDE SEQUENCE</scope>
    <source>
        <strain evidence="2">N237</strain>
    </source>
</reference>
<dbReference type="InterPro" id="IPR036291">
    <property type="entry name" value="NAD(P)-bd_dom_sf"/>
</dbReference>
<sequence>MDRTALVVGVTGIAGYNIAQALLADGWRVVGLSRSARYTIPGVEHVYADVMDTDSVAAAVTGKGVTHLFFATWSRQETEAENCAVNGAMLSNTLTAVGDTSTLQHAVLVTGLKHYLGPFESYGKAPADTPFRESQDRLRFQNFYYEQEDILFAAAEKGGYTWSVHRPHTMIGFALGNVMNMGVTLAVYGAICRATDEPFVFPGSTEQYNGITDLTDARLLGRHAVWSATEPSARNQAFNTTNGDVFRWRQLWQRVAAGLGVQVGEYPGHPTPLEQRLAHADEVWARLVEQYDLQPYRASDLASWWHTDADLGREMETFADMSKSRSMGFLDYQDSEHSFLDLFATLREHRIIPPLD</sequence>
<dbReference type="Pfam" id="PF22917">
    <property type="entry name" value="PRISE"/>
    <property type="match status" value="1"/>
</dbReference>
<dbReference type="CDD" id="cd08948">
    <property type="entry name" value="5beta-POR_like_SDR_a"/>
    <property type="match status" value="1"/>
</dbReference>
<evidence type="ECO:0000259" key="1">
    <source>
        <dbReference type="Pfam" id="PF22917"/>
    </source>
</evidence>
<gene>
    <name evidence="2" type="ORF">M6D93_11870</name>
</gene>
<organism evidence="2 3">
    <name type="scientific">Jatrophihabitans telluris</name>
    <dbReference type="NCBI Taxonomy" id="2038343"/>
    <lineage>
        <taxon>Bacteria</taxon>
        <taxon>Bacillati</taxon>
        <taxon>Actinomycetota</taxon>
        <taxon>Actinomycetes</taxon>
        <taxon>Jatrophihabitantales</taxon>
        <taxon>Jatrophihabitantaceae</taxon>
        <taxon>Jatrophihabitans</taxon>
    </lineage>
</organism>
<dbReference type="Proteomes" id="UP001056336">
    <property type="component" value="Chromosome"/>
</dbReference>
<protein>
    <submittedName>
        <fullName evidence="2">SDR family oxidoreductase</fullName>
    </submittedName>
</protein>